<dbReference type="EMBL" id="JAVYJV010000005">
    <property type="protein sequence ID" value="KAK4371238.1"/>
    <property type="molecule type" value="Genomic_DNA"/>
</dbReference>
<dbReference type="PANTHER" id="PTHR48044:SF80">
    <property type="entry name" value="ZEATIN O-XYLOSYLTRANSFERASE-LIKE"/>
    <property type="match status" value="1"/>
</dbReference>
<dbReference type="SUPFAM" id="SSF53756">
    <property type="entry name" value="UDP-Glycosyltransferase/glycogen phosphorylase"/>
    <property type="match status" value="2"/>
</dbReference>
<dbReference type="Gene3D" id="3.40.50.2000">
    <property type="entry name" value="Glycogen Phosphorylase B"/>
    <property type="match status" value="4"/>
</dbReference>
<gene>
    <name evidence="5" type="ORF">RND71_010713</name>
</gene>
<keyword evidence="2" id="KW-0328">Glycosyltransferase</keyword>
<keyword evidence="6" id="KW-1185">Reference proteome</keyword>
<dbReference type="FunFam" id="3.40.50.2000:FF:000060">
    <property type="entry name" value="Glycosyltransferase"/>
    <property type="match status" value="2"/>
</dbReference>
<dbReference type="InterPro" id="IPR058980">
    <property type="entry name" value="Glyco_transf_N"/>
</dbReference>
<name>A0AAE1SKU8_9SOLA</name>
<evidence type="ECO:0000256" key="1">
    <source>
        <dbReference type="ARBA" id="ARBA00009995"/>
    </source>
</evidence>
<dbReference type="GO" id="GO:0050404">
    <property type="term" value="F:zeatin O-beta-D-xylosyltransferase activity"/>
    <property type="evidence" value="ECO:0007669"/>
    <property type="project" value="UniProtKB-ARBA"/>
</dbReference>
<dbReference type="AlphaFoldDB" id="A0AAE1SKU8"/>
<dbReference type="Pfam" id="PF00201">
    <property type="entry name" value="UDPGT"/>
    <property type="match status" value="2"/>
</dbReference>
<dbReference type="Pfam" id="PF26168">
    <property type="entry name" value="Glyco_transf_N"/>
    <property type="match status" value="2"/>
</dbReference>
<evidence type="ECO:0000313" key="6">
    <source>
        <dbReference type="Proteomes" id="UP001291623"/>
    </source>
</evidence>
<organism evidence="5 6">
    <name type="scientific">Anisodus tanguticus</name>
    <dbReference type="NCBI Taxonomy" id="243964"/>
    <lineage>
        <taxon>Eukaryota</taxon>
        <taxon>Viridiplantae</taxon>
        <taxon>Streptophyta</taxon>
        <taxon>Embryophyta</taxon>
        <taxon>Tracheophyta</taxon>
        <taxon>Spermatophyta</taxon>
        <taxon>Magnoliopsida</taxon>
        <taxon>eudicotyledons</taxon>
        <taxon>Gunneridae</taxon>
        <taxon>Pentapetalae</taxon>
        <taxon>asterids</taxon>
        <taxon>lamiids</taxon>
        <taxon>Solanales</taxon>
        <taxon>Solanaceae</taxon>
        <taxon>Solanoideae</taxon>
        <taxon>Hyoscyameae</taxon>
        <taxon>Anisodus</taxon>
    </lineage>
</organism>
<sequence length="972" mass="108553">MDINSENLANDELISSNLKQDNEVVVVIVPLQAQGHLNQLLQFACLVSSYGLSVYYVGLAKYNHQAKVRANALNPWDIAKIHFHDLPSSPDFASGKVPTIWDACMLLRIRESIASFLHDISSKARRVVIVHDVLMSYNVQDVSSFHNAESYIFNCGSSFDMYCSHICTAAGLPIPLEAEQLKRMPSLKGCYPDEILHVGRLQSPYTGIKAGDIYNTSQVIEGSTYLDLMAQLASRQNKKQWAIGPILPTKLDHISNMDNICLDWLNKQPPKSVLYVSFGTTSSFSDEQIKELAMGLELSTQKFLWVLRGADEGVLFTGTRRLELPEGFEERVKGVGLVVREWAPQPEILAHSSTGGFMSHCGWNSCLESITMGVPIAAWPMSFDQPKNGFLVTDILKIGLIVREWEKREELVSASIIENVVRKLMASEEGDVIRKRAEELGEAVRRSTEKGGVSRMELQSRYLEEIQKGSTYTLVCTMTQAQSGDSEDSTAVQNSGFSSSMCSCELPNHELSKSKQLNEVAIVMVPFPAQGHLNQLLQLACLISSSYDLPVYYVGSATHNRQARVRANALNPSDIAKIHFHDIPTPEFPSPPPDINALSKFPSHLQPSWDASKLLRESIASFLRDISLKSRRLVVVHDSLMSYNVQDVSSLPSAESYIFNCISAFTFYCFICLFYGMSIQLGEELLKKLPSPEGIMPDEVRDFTTSHSPYVDNRSGDIHNTSKVIEGKFLDLLAHAEINQNKKNWAIGPILPTKLNHISNRNNICLEWLNKQPPSSVLYISFGTTTSFSDREIKELAMGLEQSKQKFIWVLRDADRGDIFTGKSRKVELPEEFEERVKGVGLVVRDWAPQPEILAHSSTGGFMSHCGWNSCIEAITMGVPIAAWPMHSDQPNNSFLVTEIFQTGLIVREWEKREELVSASTIENAVRKLMASEEGISIRKRAEELGEAVRHSTEKAGASRIELDSFIAHITR</sequence>
<evidence type="ECO:0000259" key="4">
    <source>
        <dbReference type="Pfam" id="PF26168"/>
    </source>
</evidence>
<keyword evidence="3" id="KW-0808">Transferase</keyword>
<dbReference type="InterPro" id="IPR035595">
    <property type="entry name" value="UDP_glycos_trans_CS"/>
</dbReference>
<accession>A0AAE1SKU8</accession>
<comment type="caution">
    <text evidence="5">The sequence shown here is derived from an EMBL/GenBank/DDBJ whole genome shotgun (WGS) entry which is preliminary data.</text>
</comment>
<comment type="similarity">
    <text evidence="1">Belongs to the UDP-glycosyltransferase family.</text>
</comment>
<dbReference type="CDD" id="cd03784">
    <property type="entry name" value="GT1_Gtf-like"/>
    <property type="match status" value="2"/>
</dbReference>
<dbReference type="PROSITE" id="PS00375">
    <property type="entry name" value="UDPGT"/>
    <property type="match status" value="2"/>
</dbReference>
<dbReference type="PANTHER" id="PTHR48044">
    <property type="entry name" value="GLYCOSYLTRANSFERASE"/>
    <property type="match status" value="1"/>
</dbReference>
<evidence type="ECO:0000313" key="5">
    <source>
        <dbReference type="EMBL" id="KAK4371238.1"/>
    </source>
</evidence>
<feature type="domain" description="Glycosyltransferase N-terminal" evidence="4">
    <location>
        <begin position="23"/>
        <end position="248"/>
    </location>
</feature>
<evidence type="ECO:0000256" key="2">
    <source>
        <dbReference type="ARBA" id="ARBA00022676"/>
    </source>
</evidence>
<dbReference type="Proteomes" id="UP001291623">
    <property type="component" value="Unassembled WGS sequence"/>
</dbReference>
<dbReference type="FunFam" id="3.40.50.2000:FF:000238">
    <property type="entry name" value="Glycosyltransferase"/>
    <property type="match status" value="1"/>
</dbReference>
<proteinExistence type="inferred from homology"/>
<evidence type="ECO:0000256" key="3">
    <source>
        <dbReference type="ARBA" id="ARBA00022679"/>
    </source>
</evidence>
<dbReference type="GO" id="GO:0016138">
    <property type="term" value="P:glycoside biosynthetic process"/>
    <property type="evidence" value="ECO:0007669"/>
    <property type="project" value="UniProtKB-ARBA"/>
</dbReference>
<protein>
    <recommendedName>
        <fullName evidence="4">Glycosyltransferase N-terminal domain-containing protein</fullName>
    </recommendedName>
</protein>
<dbReference type="GO" id="GO:0009690">
    <property type="term" value="P:cytokinin metabolic process"/>
    <property type="evidence" value="ECO:0007669"/>
    <property type="project" value="UniProtKB-ARBA"/>
</dbReference>
<feature type="domain" description="Glycosyltransferase N-terminal" evidence="4">
    <location>
        <begin position="519"/>
        <end position="752"/>
    </location>
</feature>
<reference evidence="5" key="1">
    <citation type="submission" date="2023-12" db="EMBL/GenBank/DDBJ databases">
        <title>Genome assembly of Anisodus tanguticus.</title>
        <authorList>
            <person name="Wang Y.-J."/>
        </authorList>
    </citation>
    <scope>NUCLEOTIDE SEQUENCE</scope>
    <source>
        <strain evidence="5">KB-2021</strain>
        <tissue evidence="5">Leaf</tissue>
    </source>
</reference>
<dbReference type="InterPro" id="IPR002213">
    <property type="entry name" value="UDP_glucos_trans"/>
</dbReference>